<dbReference type="EMBL" id="CP073041">
    <property type="protein sequence ID" value="UXE63028.1"/>
    <property type="molecule type" value="Genomic_DNA"/>
</dbReference>
<reference evidence="5" key="1">
    <citation type="submission" date="2021-04" db="EMBL/GenBank/DDBJ databases">
        <title>Genome sequence of Woronichinia naegeliana from Washington state freshwater lake bloom.</title>
        <authorList>
            <person name="Dreher T.W."/>
        </authorList>
    </citation>
    <scope>NUCLEOTIDE SEQUENCE</scope>
    <source>
        <strain evidence="5">WA131</strain>
    </source>
</reference>
<dbReference type="GO" id="GO:0046872">
    <property type="term" value="F:metal ion binding"/>
    <property type="evidence" value="ECO:0007669"/>
    <property type="project" value="InterPro"/>
</dbReference>
<dbReference type="AlphaFoldDB" id="A0A977PY78"/>
<sequence>MQLSERLPTCSFPAQILTFDHGLTLIHQYLPEIPVAVVDVWVKAGAIAEPNEWPGMAHFLEHMIFKGTKRIPPGGFDQIIEYNGGVTNAATSHDYAHFFLTTASPYLRQTLPYLAEILLQAEIPEEEFYCERDVVVEEIHCSEDDPDWLALQSICTSLYPNHPYGRSVLGKESDLRRYTPNQMRCFHRTHYQPENMTVVMVGDVTEKDAVQLMVDTFENFAVRSECPPTIIEDDPPLVEIRRQDLQIPRQGQGRLMMAWTGPGIDCLEDGLGLDLLSAVLAGGRCSRLVQELREEKQLVLDIQSSFSLQRNSSLLSVTAWLEPQHLALVEQLIRDRIYEMQTKPIREVELARAKRLLCHDYIFSTETPGQLAGLYGYYHTLASAELATRYPTTIQVIDCHTLQRLARQYLSPDYYAITAMQPLE</sequence>
<name>A0A977PY78_9CYAN</name>
<dbReference type="GO" id="GO:0006508">
    <property type="term" value="P:proteolysis"/>
    <property type="evidence" value="ECO:0007669"/>
    <property type="project" value="InterPro"/>
</dbReference>
<dbReference type="PANTHER" id="PTHR11851:SF49">
    <property type="entry name" value="MITOCHONDRIAL-PROCESSING PEPTIDASE SUBUNIT ALPHA"/>
    <property type="match status" value="1"/>
</dbReference>
<evidence type="ECO:0000256" key="2">
    <source>
        <dbReference type="RuleBase" id="RU004447"/>
    </source>
</evidence>
<evidence type="ECO:0000259" key="4">
    <source>
        <dbReference type="Pfam" id="PF05193"/>
    </source>
</evidence>
<accession>A0A977PY78</accession>
<feature type="domain" description="Peptidase M16 N-terminal" evidence="3">
    <location>
        <begin position="31"/>
        <end position="170"/>
    </location>
</feature>
<evidence type="ECO:0000259" key="3">
    <source>
        <dbReference type="Pfam" id="PF00675"/>
    </source>
</evidence>
<dbReference type="InterPro" id="IPR007863">
    <property type="entry name" value="Peptidase_M16_C"/>
</dbReference>
<evidence type="ECO:0000313" key="5">
    <source>
        <dbReference type="EMBL" id="UXE63028.1"/>
    </source>
</evidence>
<organism evidence="5">
    <name type="scientific">Woronichinia naegeliana WA131</name>
    <dbReference type="NCBI Taxonomy" id="2824559"/>
    <lineage>
        <taxon>Bacteria</taxon>
        <taxon>Bacillati</taxon>
        <taxon>Cyanobacteriota</taxon>
        <taxon>Cyanophyceae</taxon>
        <taxon>Synechococcales</taxon>
        <taxon>Coelosphaeriaceae</taxon>
        <taxon>Woronichinia</taxon>
    </lineage>
</organism>
<gene>
    <name evidence="5" type="ORF">KA717_10335</name>
</gene>
<feature type="domain" description="Peptidase M16 C-terminal" evidence="4">
    <location>
        <begin position="179"/>
        <end position="357"/>
    </location>
</feature>
<dbReference type="InterPro" id="IPR011765">
    <property type="entry name" value="Pept_M16_N"/>
</dbReference>
<dbReference type="Proteomes" id="UP001065613">
    <property type="component" value="Chromosome"/>
</dbReference>
<dbReference type="GO" id="GO:0004222">
    <property type="term" value="F:metalloendopeptidase activity"/>
    <property type="evidence" value="ECO:0007669"/>
    <property type="project" value="InterPro"/>
</dbReference>
<dbReference type="InterPro" id="IPR050361">
    <property type="entry name" value="MPP/UQCRC_Complex"/>
</dbReference>
<dbReference type="InterPro" id="IPR001431">
    <property type="entry name" value="Pept_M16_Zn_BS"/>
</dbReference>
<comment type="similarity">
    <text evidence="1 2">Belongs to the peptidase M16 family.</text>
</comment>
<dbReference type="Pfam" id="PF05193">
    <property type="entry name" value="Peptidase_M16_C"/>
    <property type="match status" value="1"/>
</dbReference>
<protein>
    <submittedName>
        <fullName evidence="5">Insulinase family protein</fullName>
    </submittedName>
</protein>
<dbReference type="InterPro" id="IPR011249">
    <property type="entry name" value="Metalloenz_LuxS/M16"/>
</dbReference>
<proteinExistence type="inferred from homology"/>
<dbReference type="Gene3D" id="3.30.830.10">
    <property type="entry name" value="Metalloenzyme, LuxS/M16 peptidase-like"/>
    <property type="match status" value="2"/>
</dbReference>
<dbReference type="SUPFAM" id="SSF63411">
    <property type="entry name" value="LuxS/MPP-like metallohydrolase"/>
    <property type="match status" value="2"/>
</dbReference>
<evidence type="ECO:0000256" key="1">
    <source>
        <dbReference type="ARBA" id="ARBA00007261"/>
    </source>
</evidence>
<dbReference type="Pfam" id="PF00675">
    <property type="entry name" value="Peptidase_M16"/>
    <property type="match status" value="1"/>
</dbReference>
<dbReference type="KEGG" id="wna:KA717_10335"/>
<dbReference type="PROSITE" id="PS00143">
    <property type="entry name" value="INSULINASE"/>
    <property type="match status" value="1"/>
</dbReference>
<dbReference type="PANTHER" id="PTHR11851">
    <property type="entry name" value="METALLOPROTEASE"/>
    <property type="match status" value="1"/>
</dbReference>